<dbReference type="EMBL" id="ADVG01000004">
    <property type="protein sequence ID" value="EFH82657.1"/>
    <property type="molecule type" value="Genomic_DNA"/>
</dbReference>
<dbReference type="STRING" id="485913.Krac_3492"/>
<sequence>MHASIFTQGHEFPLQPGKHFFVVYVQNTCSKYRMRGGKCQGGNIPNHPIRHKRTRLYPHASR</sequence>
<name>D6U1L3_KTERA</name>
<protein>
    <submittedName>
        <fullName evidence="2">Uncharacterized protein</fullName>
    </submittedName>
</protein>
<feature type="region of interest" description="Disordered" evidence="1">
    <location>
        <begin position="41"/>
        <end position="62"/>
    </location>
</feature>
<dbReference type="InParanoid" id="D6U1L3"/>
<proteinExistence type="predicted"/>
<evidence type="ECO:0000313" key="2">
    <source>
        <dbReference type="EMBL" id="EFH82657.1"/>
    </source>
</evidence>
<comment type="caution">
    <text evidence="2">The sequence shown here is derived from an EMBL/GenBank/DDBJ whole genome shotgun (WGS) entry which is preliminary data.</text>
</comment>
<evidence type="ECO:0000313" key="3">
    <source>
        <dbReference type="Proteomes" id="UP000004508"/>
    </source>
</evidence>
<reference evidence="2 3" key="1">
    <citation type="journal article" date="2011" name="Stand. Genomic Sci.">
        <title>Non-contiguous finished genome sequence and contextual data of the filamentous soil bacterium Ktedonobacter racemifer type strain (SOSP1-21).</title>
        <authorList>
            <person name="Chang Y.J."/>
            <person name="Land M."/>
            <person name="Hauser L."/>
            <person name="Chertkov O."/>
            <person name="Del Rio T.G."/>
            <person name="Nolan M."/>
            <person name="Copeland A."/>
            <person name="Tice H."/>
            <person name="Cheng J.F."/>
            <person name="Lucas S."/>
            <person name="Han C."/>
            <person name="Goodwin L."/>
            <person name="Pitluck S."/>
            <person name="Ivanova N."/>
            <person name="Ovchinikova G."/>
            <person name="Pati A."/>
            <person name="Chen A."/>
            <person name="Palaniappan K."/>
            <person name="Mavromatis K."/>
            <person name="Liolios K."/>
            <person name="Brettin T."/>
            <person name="Fiebig A."/>
            <person name="Rohde M."/>
            <person name="Abt B."/>
            <person name="Goker M."/>
            <person name="Detter J.C."/>
            <person name="Woyke T."/>
            <person name="Bristow J."/>
            <person name="Eisen J.A."/>
            <person name="Markowitz V."/>
            <person name="Hugenholtz P."/>
            <person name="Kyrpides N.C."/>
            <person name="Klenk H.P."/>
            <person name="Lapidus A."/>
        </authorList>
    </citation>
    <scope>NUCLEOTIDE SEQUENCE [LARGE SCALE GENOMIC DNA]</scope>
    <source>
        <strain evidence="3">DSM 44963</strain>
    </source>
</reference>
<feature type="compositionally biased region" description="Basic residues" evidence="1">
    <location>
        <begin position="48"/>
        <end position="62"/>
    </location>
</feature>
<evidence type="ECO:0000256" key="1">
    <source>
        <dbReference type="SAM" id="MobiDB-lite"/>
    </source>
</evidence>
<keyword evidence="3" id="KW-1185">Reference proteome</keyword>
<accession>D6U1L3</accession>
<dbReference type="Proteomes" id="UP000004508">
    <property type="component" value="Unassembled WGS sequence"/>
</dbReference>
<organism evidence="2 3">
    <name type="scientific">Ktedonobacter racemifer DSM 44963</name>
    <dbReference type="NCBI Taxonomy" id="485913"/>
    <lineage>
        <taxon>Bacteria</taxon>
        <taxon>Bacillati</taxon>
        <taxon>Chloroflexota</taxon>
        <taxon>Ktedonobacteria</taxon>
        <taxon>Ktedonobacterales</taxon>
        <taxon>Ktedonobacteraceae</taxon>
        <taxon>Ktedonobacter</taxon>
    </lineage>
</organism>
<dbReference type="AlphaFoldDB" id="D6U1L3"/>
<gene>
    <name evidence="2" type="ORF">Krac_3492</name>
</gene>